<name>A0A0L8GW21_OCTBM</name>
<proteinExistence type="predicted"/>
<protein>
    <submittedName>
        <fullName evidence="1">Uncharacterized protein</fullName>
    </submittedName>
</protein>
<accession>A0A0L8GW21</accession>
<organism evidence="1">
    <name type="scientific">Octopus bimaculoides</name>
    <name type="common">California two-spotted octopus</name>
    <dbReference type="NCBI Taxonomy" id="37653"/>
    <lineage>
        <taxon>Eukaryota</taxon>
        <taxon>Metazoa</taxon>
        <taxon>Spiralia</taxon>
        <taxon>Lophotrochozoa</taxon>
        <taxon>Mollusca</taxon>
        <taxon>Cephalopoda</taxon>
        <taxon>Coleoidea</taxon>
        <taxon>Octopodiformes</taxon>
        <taxon>Octopoda</taxon>
        <taxon>Incirrata</taxon>
        <taxon>Octopodidae</taxon>
        <taxon>Octopus</taxon>
    </lineage>
</organism>
<sequence>MVTKSFPVFRNICKSLRILGFQHGVLEIWHFHLKAYYSQLKMLVFCSLHSSKSKIFDVLIFSILFVF</sequence>
<reference evidence="1" key="1">
    <citation type="submission" date="2015-07" db="EMBL/GenBank/DDBJ databases">
        <title>MeaNS - Measles Nucleotide Surveillance Program.</title>
        <authorList>
            <person name="Tran T."/>
            <person name="Druce J."/>
        </authorList>
    </citation>
    <scope>NUCLEOTIDE SEQUENCE</scope>
    <source>
        <strain evidence="1">UCB-OBI-ISO-001</strain>
        <tissue evidence="1">Gonad</tissue>
    </source>
</reference>
<evidence type="ECO:0000313" key="1">
    <source>
        <dbReference type="EMBL" id="KOF81251.1"/>
    </source>
</evidence>
<gene>
    <name evidence="1" type="ORF">OCBIM_22026782mg</name>
</gene>
<dbReference type="EMBL" id="KQ420117">
    <property type="protein sequence ID" value="KOF81251.1"/>
    <property type="molecule type" value="Genomic_DNA"/>
</dbReference>
<dbReference type="AlphaFoldDB" id="A0A0L8GW21"/>